<comment type="caution">
    <text evidence="4">The sequence shown here is derived from an EMBL/GenBank/DDBJ whole genome shotgun (WGS) entry which is preliminary data.</text>
</comment>
<dbReference type="SMART" id="SM00116">
    <property type="entry name" value="CBS"/>
    <property type="match status" value="2"/>
</dbReference>
<keyword evidence="2" id="KW-0129">CBS domain</keyword>
<evidence type="ECO:0000259" key="3">
    <source>
        <dbReference type="PROSITE" id="PS51371"/>
    </source>
</evidence>
<evidence type="ECO:0000313" key="5">
    <source>
        <dbReference type="Proteomes" id="UP001596250"/>
    </source>
</evidence>
<dbReference type="Gene3D" id="1.10.10.10">
    <property type="entry name" value="Winged helix-like DNA-binding domain superfamily/Winged helix DNA-binding domain"/>
    <property type="match status" value="1"/>
</dbReference>
<dbReference type="Pfam" id="PF00571">
    <property type="entry name" value="CBS"/>
    <property type="match status" value="2"/>
</dbReference>
<organism evidence="4 5">
    <name type="scientific">Marinicrinis lubricantis</name>
    <dbReference type="NCBI Taxonomy" id="2086470"/>
    <lineage>
        <taxon>Bacteria</taxon>
        <taxon>Bacillati</taxon>
        <taxon>Bacillota</taxon>
        <taxon>Bacilli</taxon>
        <taxon>Bacillales</taxon>
        <taxon>Paenibacillaceae</taxon>
    </lineage>
</organism>
<dbReference type="RefSeq" id="WP_379892968.1">
    <property type="nucleotide sequence ID" value="NZ_JBHSQV010000031.1"/>
</dbReference>
<keyword evidence="1" id="KW-0677">Repeat</keyword>
<dbReference type="EMBL" id="JBHSQV010000031">
    <property type="protein sequence ID" value="MFC5985774.1"/>
    <property type="molecule type" value="Genomic_DNA"/>
</dbReference>
<reference evidence="5" key="1">
    <citation type="journal article" date="2019" name="Int. J. Syst. Evol. Microbiol.">
        <title>The Global Catalogue of Microorganisms (GCM) 10K type strain sequencing project: providing services to taxonomists for standard genome sequencing and annotation.</title>
        <authorList>
            <consortium name="The Broad Institute Genomics Platform"/>
            <consortium name="The Broad Institute Genome Sequencing Center for Infectious Disease"/>
            <person name="Wu L."/>
            <person name="Ma J."/>
        </authorList>
    </citation>
    <scope>NUCLEOTIDE SEQUENCE [LARGE SCALE GENOMIC DNA]</scope>
    <source>
        <strain evidence="5">CCM 8749</strain>
    </source>
</reference>
<dbReference type="PANTHER" id="PTHR48108:SF32">
    <property type="entry name" value="TRANSCRIPTIONAL REPRESSOR CCPN"/>
    <property type="match status" value="1"/>
</dbReference>
<dbReference type="SUPFAM" id="SSF54631">
    <property type="entry name" value="CBS-domain pair"/>
    <property type="match status" value="1"/>
</dbReference>
<dbReference type="InterPro" id="IPR000644">
    <property type="entry name" value="CBS_dom"/>
</dbReference>
<name>A0ABW1IL24_9BACL</name>
<dbReference type="InterPro" id="IPR036390">
    <property type="entry name" value="WH_DNA-bd_sf"/>
</dbReference>
<accession>A0ABW1IL24</accession>
<dbReference type="InterPro" id="IPR013196">
    <property type="entry name" value="HTH_11"/>
</dbReference>
<gene>
    <name evidence="4" type="ORF">ACFPXP_04940</name>
</gene>
<protein>
    <submittedName>
        <fullName evidence="4">CBS domain-containing protein</fullName>
    </submittedName>
</protein>
<dbReference type="InterPro" id="IPR051462">
    <property type="entry name" value="CBS_domain-containing"/>
</dbReference>
<evidence type="ECO:0000256" key="1">
    <source>
        <dbReference type="ARBA" id="ARBA00022737"/>
    </source>
</evidence>
<evidence type="ECO:0000313" key="4">
    <source>
        <dbReference type="EMBL" id="MFC5985774.1"/>
    </source>
</evidence>
<dbReference type="CDD" id="cd04617">
    <property type="entry name" value="CBS_pair_CcpN"/>
    <property type="match status" value="1"/>
</dbReference>
<keyword evidence="5" id="KW-1185">Reference proteome</keyword>
<dbReference type="InterPro" id="IPR036388">
    <property type="entry name" value="WH-like_DNA-bd_sf"/>
</dbReference>
<evidence type="ECO:0000256" key="2">
    <source>
        <dbReference type="PROSITE-ProRule" id="PRU00703"/>
    </source>
</evidence>
<dbReference type="Proteomes" id="UP001596250">
    <property type="component" value="Unassembled WGS sequence"/>
</dbReference>
<proteinExistence type="predicted"/>
<dbReference type="InterPro" id="IPR046342">
    <property type="entry name" value="CBS_dom_sf"/>
</dbReference>
<feature type="domain" description="CBS" evidence="3">
    <location>
        <begin position="158"/>
        <end position="221"/>
    </location>
</feature>
<dbReference type="SUPFAM" id="SSF46785">
    <property type="entry name" value="Winged helix' DNA-binding domain"/>
    <property type="match status" value="1"/>
</dbReference>
<dbReference type="Pfam" id="PF08279">
    <property type="entry name" value="HTH_11"/>
    <property type="match status" value="1"/>
</dbReference>
<dbReference type="PROSITE" id="PS51371">
    <property type="entry name" value="CBS"/>
    <property type="match status" value="2"/>
</dbReference>
<sequence>MHKASASKEEAIIELSARQKEIIELVKKNEPVIGDQIAEMLGVSKPTIRSDLSILVMLDILKAKPKVGYFIGERLQPASQNAEKLRSLKVKDVYQSPVIVKETVSVHDSIVTLFLENTDHLIVINEKGILSGIVSRKDFLKVTLGNSNTASIPVSMVMTRQPKLVTVTPEEQVVHAAEKLLRHEIDSLPVVQETEQGEYEVLGNINKSIITQLYVDFVNQTMSS</sequence>
<dbReference type="Gene3D" id="3.10.580.10">
    <property type="entry name" value="CBS-domain"/>
    <property type="match status" value="1"/>
</dbReference>
<feature type="domain" description="CBS" evidence="3">
    <location>
        <begin position="93"/>
        <end position="151"/>
    </location>
</feature>
<dbReference type="PANTHER" id="PTHR48108">
    <property type="entry name" value="CBS DOMAIN-CONTAINING PROTEIN CBSX2, CHLOROPLASTIC"/>
    <property type="match status" value="1"/>
</dbReference>